<keyword evidence="1" id="KW-0175">Coiled coil</keyword>
<feature type="compositionally biased region" description="Acidic residues" evidence="2">
    <location>
        <begin position="884"/>
        <end position="898"/>
    </location>
</feature>
<evidence type="ECO:0000313" key="4">
    <source>
        <dbReference type="Proteomes" id="UP001383192"/>
    </source>
</evidence>
<feature type="region of interest" description="Disordered" evidence="2">
    <location>
        <begin position="82"/>
        <end position="125"/>
    </location>
</feature>
<comment type="caution">
    <text evidence="3">The sequence shown here is derived from an EMBL/GenBank/DDBJ whole genome shotgun (WGS) entry which is preliminary data.</text>
</comment>
<dbReference type="EMBL" id="JAYKXP010000103">
    <property type="protein sequence ID" value="KAK7026492.1"/>
    <property type="molecule type" value="Genomic_DNA"/>
</dbReference>
<dbReference type="Proteomes" id="UP001383192">
    <property type="component" value="Unassembled WGS sequence"/>
</dbReference>
<evidence type="ECO:0000313" key="3">
    <source>
        <dbReference type="EMBL" id="KAK7026492.1"/>
    </source>
</evidence>
<evidence type="ECO:0000256" key="1">
    <source>
        <dbReference type="SAM" id="Coils"/>
    </source>
</evidence>
<feature type="compositionally biased region" description="Polar residues" evidence="2">
    <location>
        <begin position="97"/>
        <end position="115"/>
    </location>
</feature>
<reference evidence="3 4" key="1">
    <citation type="submission" date="2024-01" db="EMBL/GenBank/DDBJ databases">
        <title>A draft genome for a cacao thread blight-causing isolate of Paramarasmius palmivorus.</title>
        <authorList>
            <person name="Baruah I.K."/>
            <person name="Bukari Y."/>
            <person name="Amoako-Attah I."/>
            <person name="Meinhardt L.W."/>
            <person name="Bailey B.A."/>
            <person name="Cohen S.P."/>
        </authorList>
    </citation>
    <scope>NUCLEOTIDE SEQUENCE [LARGE SCALE GENOMIC DNA]</scope>
    <source>
        <strain evidence="3 4">GH-12</strain>
    </source>
</reference>
<gene>
    <name evidence="3" type="ORF">VNI00_015572</name>
</gene>
<organism evidence="3 4">
    <name type="scientific">Paramarasmius palmivorus</name>
    <dbReference type="NCBI Taxonomy" id="297713"/>
    <lineage>
        <taxon>Eukaryota</taxon>
        <taxon>Fungi</taxon>
        <taxon>Dikarya</taxon>
        <taxon>Basidiomycota</taxon>
        <taxon>Agaricomycotina</taxon>
        <taxon>Agaricomycetes</taxon>
        <taxon>Agaricomycetidae</taxon>
        <taxon>Agaricales</taxon>
        <taxon>Marasmiineae</taxon>
        <taxon>Marasmiaceae</taxon>
        <taxon>Paramarasmius</taxon>
    </lineage>
</organism>
<keyword evidence="4" id="KW-1185">Reference proteome</keyword>
<feature type="coiled-coil region" evidence="1">
    <location>
        <begin position="250"/>
        <end position="277"/>
    </location>
</feature>
<name>A0AAW0BKH5_9AGAR</name>
<accession>A0AAW0BKH5</accession>
<feature type="compositionally biased region" description="Basic residues" evidence="2">
    <location>
        <begin position="1378"/>
        <end position="1388"/>
    </location>
</feature>
<feature type="region of interest" description="Disordered" evidence="2">
    <location>
        <begin position="877"/>
        <end position="898"/>
    </location>
</feature>
<proteinExistence type="predicted"/>
<feature type="region of interest" description="Disordered" evidence="2">
    <location>
        <begin position="1352"/>
        <end position="1388"/>
    </location>
</feature>
<sequence>MPDPVLVHIPGYGTQMTTIDPITSVHKVVCPSCRTSIGINRSGRNIFQFLQHFNTNKKCLEKRRVVTTLLEKDITIAALSSTPGASTSQLPPPSAIPTHSNQSSISDNRPMTSQTPESPSPALPPPIRTDICYGVAVHWQIGSLLGSYFWAQHEMQKLGWEPIGFHRHTNSIIFRSDKCKGPPLEEVSSIPIRKVGDGTFICEHCRSIPMSRRYRRMMDRAEKGPKKHTAYRYLSANQLLGLVARINDHTVKLRSKVQALERRAQFLRRKIDDYSRILILLAKNDVTALRRLLAVALKRGASVHSILSRIEDSLDGLYSPKGGFEKRDLDKAFLAKALGGSRLLYALTKSEGFAANETIRRNYRVPKLRPSLSVPTASDIKTNIARFFDPEIKPPRKPARPGQAIPGNTLMFDGVALESKCRYCIERDAVMGLCREHSKNVDLKVSDLEAVENIRAALFDEKTHTEESQKVCFGSDGTVVAIAPYSRTDFYSPCPIALSPSCKKEKGGDLAAWLDVTLRSWRESPYGECLNGPIWSIGSDEIDPQSKLGKIIHPLKGMNRMTSIHGVIGTSDPKHIMKRFATLLRSPQGITIHDLTTTRDDILFSLEELGMSRSRASRLLDPADKQNVPKATSLIQELLRVVNLNTEYLNPSQLRRRQNISFIAQMMGYFVNPFIEETYDLSQQIRSLSTFAHLAAAMQVRHGSACLTGALYADTQSVIKNIIIMTARLQLIDEDLPFHIIHEGTDRLEGLFGDVRTQDHAWNVDIEQLAQKLSVSAQIQSILERNPDLDRGHRRTSLKGVLGPDHTNPLSWTGDVRVGNVNLQQEWDAGRVEAEQQLAKWLDIDINFNDIFDVPGTDMLRPAGAWVGVRGCTDDLRSERKEEDDVEETDESVDFDESDDLPIGVDIDDFIHVPDSDELRDGSAQKNTVPPAFTAERTLTIEGKAYLKGSVVAALCSDPARKVTMRTLRARGVTLEDLNKRSDALASPESSLEGIDLLKTGDLGAALVRCRSDRVALAVFEIVGFRRRKEKTLHTSISMDELENTEKAPTVVGQILEMETALPEGENRTCWDWTGEFLRSDESKSGLINRQKLVVEFPGPLVYPLTPTVISNHELRQKVTWSIDHEQLLGIFNATKSEIYPDKADLLDNLSALPEVQTVSLPYEAPQDLRLDFQIPDINTPAIDAEEIVSCPLHCNTRVALKNLRTHVGKHIIHGLRKAHSDSEGREVEVDPCGWCGLSQTCVTQLVDLKKGKVKIESTCPYRHTKMRYNECKTFSADAPCTNVPMHCPICPKSLSGQPVTFWKYNATDHFLLNHVEPGQKIQDIDGIFAINIFVTKAEEAALEIELEETEAYRDEHGIPGSDVIEENRRSSASRSNNSRRGRGQKQR</sequence>
<evidence type="ECO:0000256" key="2">
    <source>
        <dbReference type="SAM" id="MobiDB-lite"/>
    </source>
</evidence>
<protein>
    <submittedName>
        <fullName evidence="3">Uncharacterized protein</fullName>
    </submittedName>
</protein>